<evidence type="ECO:0000313" key="2">
    <source>
        <dbReference type="Proteomes" id="UP001060085"/>
    </source>
</evidence>
<evidence type="ECO:0000313" key="1">
    <source>
        <dbReference type="EMBL" id="KAI5666174.1"/>
    </source>
</evidence>
<proteinExistence type="predicted"/>
<dbReference type="Proteomes" id="UP001060085">
    <property type="component" value="Linkage Group LG04"/>
</dbReference>
<reference evidence="2" key="1">
    <citation type="journal article" date="2023" name="Nat. Plants">
        <title>Single-cell RNA sequencing provides a high-resolution roadmap for understanding the multicellular compartmentation of specialized metabolism.</title>
        <authorList>
            <person name="Sun S."/>
            <person name="Shen X."/>
            <person name="Li Y."/>
            <person name="Li Y."/>
            <person name="Wang S."/>
            <person name="Li R."/>
            <person name="Zhang H."/>
            <person name="Shen G."/>
            <person name="Guo B."/>
            <person name="Wei J."/>
            <person name="Xu J."/>
            <person name="St-Pierre B."/>
            <person name="Chen S."/>
            <person name="Sun C."/>
        </authorList>
    </citation>
    <scope>NUCLEOTIDE SEQUENCE [LARGE SCALE GENOMIC DNA]</scope>
</reference>
<keyword evidence="2" id="KW-1185">Reference proteome</keyword>
<dbReference type="EMBL" id="CM044704">
    <property type="protein sequence ID" value="KAI5666174.1"/>
    <property type="molecule type" value="Genomic_DNA"/>
</dbReference>
<sequence>MKTISGRLISSKTISLSRAARNLSGFVGHENGASDAVSLYLKRTAEAFNRLVSFHKELKNPHPLHKHLQKHRSVAENSEPGKSEIVENRGKSKNNSDFGVKIDQQLAFELKTDLVIGVEDVKYLKDKRKVEKVMKVTAEMDMVGEEIEDQLGQKRKMKKHKRVKNEDPVEGVEQKAGEIEEGSVEKSEKKKRKKRDGEEEGKIMEVEERKSRGAHGVEIVDLAEQSSMKKRKRRKIEGEN</sequence>
<name>A0ACC0AZ59_CATRO</name>
<protein>
    <submittedName>
        <fullName evidence="1">Uncharacterized protein</fullName>
    </submittedName>
</protein>
<comment type="caution">
    <text evidence="1">The sequence shown here is derived from an EMBL/GenBank/DDBJ whole genome shotgun (WGS) entry which is preliminary data.</text>
</comment>
<organism evidence="1 2">
    <name type="scientific">Catharanthus roseus</name>
    <name type="common">Madagascar periwinkle</name>
    <name type="synonym">Vinca rosea</name>
    <dbReference type="NCBI Taxonomy" id="4058"/>
    <lineage>
        <taxon>Eukaryota</taxon>
        <taxon>Viridiplantae</taxon>
        <taxon>Streptophyta</taxon>
        <taxon>Embryophyta</taxon>
        <taxon>Tracheophyta</taxon>
        <taxon>Spermatophyta</taxon>
        <taxon>Magnoliopsida</taxon>
        <taxon>eudicotyledons</taxon>
        <taxon>Gunneridae</taxon>
        <taxon>Pentapetalae</taxon>
        <taxon>asterids</taxon>
        <taxon>lamiids</taxon>
        <taxon>Gentianales</taxon>
        <taxon>Apocynaceae</taxon>
        <taxon>Rauvolfioideae</taxon>
        <taxon>Vinceae</taxon>
        <taxon>Catharanthinae</taxon>
        <taxon>Catharanthus</taxon>
    </lineage>
</organism>
<gene>
    <name evidence="1" type="ORF">M9H77_16027</name>
</gene>
<accession>A0ACC0AZ59</accession>